<gene>
    <name evidence="1" type="ORF">DPMN_040903</name>
</gene>
<evidence type="ECO:0000313" key="2">
    <source>
        <dbReference type="Proteomes" id="UP000828390"/>
    </source>
</evidence>
<comment type="caution">
    <text evidence="1">The sequence shown here is derived from an EMBL/GenBank/DDBJ whole genome shotgun (WGS) entry which is preliminary data.</text>
</comment>
<name>A0A9D4CYH6_DREPO</name>
<sequence>MKHMLLNAWLRLTLKGEQQGRKLNCSHKVMWNFKTLSVVHECDKLSFLHEWFICFMYK</sequence>
<reference evidence="1" key="1">
    <citation type="journal article" date="2019" name="bioRxiv">
        <title>The Genome of the Zebra Mussel, Dreissena polymorpha: A Resource for Invasive Species Research.</title>
        <authorList>
            <person name="McCartney M.A."/>
            <person name="Auch B."/>
            <person name="Kono T."/>
            <person name="Mallez S."/>
            <person name="Zhang Y."/>
            <person name="Obille A."/>
            <person name="Becker A."/>
            <person name="Abrahante J.E."/>
            <person name="Garbe J."/>
            <person name="Badalamenti J.P."/>
            <person name="Herman A."/>
            <person name="Mangelson H."/>
            <person name="Liachko I."/>
            <person name="Sullivan S."/>
            <person name="Sone E.D."/>
            <person name="Koren S."/>
            <person name="Silverstein K.A.T."/>
            <person name="Beckman K.B."/>
            <person name="Gohl D.M."/>
        </authorList>
    </citation>
    <scope>NUCLEOTIDE SEQUENCE</scope>
    <source>
        <strain evidence="1">Duluth1</strain>
        <tissue evidence="1">Whole animal</tissue>
    </source>
</reference>
<protein>
    <submittedName>
        <fullName evidence="1">Uncharacterized protein</fullName>
    </submittedName>
</protein>
<keyword evidence="2" id="KW-1185">Reference proteome</keyword>
<dbReference type="EMBL" id="JAIWYP010000011">
    <property type="protein sequence ID" value="KAH3734464.1"/>
    <property type="molecule type" value="Genomic_DNA"/>
</dbReference>
<reference evidence="1" key="2">
    <citation type="submission" date="2020-11" db="EMBL/GenBank/DDBJ databases">
        <authorList>
            <person name="McCartney M.A."/>
            <person name="Auch B."/>
            <person name="Kono T."/>
            <person name="Mallez S."/>
            <person name="Becker A."/>
            <person name="Gohl D.M."/>
            <person name="Silverstein K.A.T."/>
            <person name="Koren S."/>
            <person name="Bechman K.B."/>
            <person name="Herman A."/>
            <person name="Abrahante J.E."/>
            <person name="Garbe J."/>
        </authorList>
    </citation>
    <scope>NUCLEOTIDE SEQUENCE</scope>
    <source>
        <strain evidence="1">Duluth1</strain>
        <tissue evidence="1">Whole animal</tissue>
    </source>
</reference>
<proteinExistence type="predicted"/>
<evidence type="ECO:0000313" key="1">
    <source>
        <dbReference type="EMBL" id="KAH3734464.1"/>
    </source>
</evidence>
<accession>A0A9D4CYH6</accession>
<dbReference type="Proteomes" id="UP000828390">
    <property type="component" value="Unassembled WGS sequence"/>
</dbReference>
<organism evidence="1 2">
    <name type="scientific">Dreissena polymorpha</name>
    <name type="common">Zebra mussel</name>
    <name type="synonym">Mytilus polymorpha</name>
    <dbReference type="NCBI Taxonomy" id="45954"/>
    <lineage>
        <taxon>Eukaryota</taxon>
        <taxon>Metazoa</taxon>
        <taxon>Spiralia</taxon>
        <taxon>Lophotrochozoa</taxon>
        <taxon>Mollusca</taxon>
        <taxon>Bivalvia</taxon>
        <taxon>Autobranchia</taxon>
        <taxon>Heteroconchia</taxon>
        <taxon>Euheterodonta</taxon>
        <taxon>Imparidentia</taxon>
        <taxon>Neoheterodontei</taxon>
        <taxon>Myida</taxon>
        <taxon>Dreissenoidea</taxon>
        <taxon>Dreissenidae</taxon>
        <taxon>Dreissena</taxon>
    </lineage>
</organism>
<dbReference type="AlphaFoldDB" id="A0A9D4CYH6"/>